<dbReference type="KEGG" id="dfl:DFE_2024"/>
<organism evidence="1 2">
    <name type="scientific">Desulfovibrio ferrophilus</name>
    <dbReference type="NCBI Taxonomy" id="241368"/>
    <lineage>
        <taxon>Bacteria</taxon>
        <taxon>Pseudomonadati</taxon>
        <taxon>Thermodesulfobacteriota</taxon>
        <taxon>Desulfovibrionia</taxon>
        <taxon>Desulfovibrionales</taxon>
        <taxon>Desulfovibrionaceae</taxon>
        <taxon>Desulfovibrio</taxon>
    </lineage>
</organism>
<proteinExistence type="predicted"/>
<dbReference type="RefSeq" id="WP_126379113.1">
    <property type="nucleotide sequence ID" value="NZ_AP017378.1"/>
</dbReference>
<gene>
    <name evidence="1" type="ORF">DFE_2024</name>
</gene>
<dbReference type="EMBL" id="AP017378">
    <property type="protein sequence ID" value="BBD08750.1"/>
    <property type="molecule type" value="Genomic_DNA"/>
</dbReference>
<evidence type="ECO:0000313" key="1">
    <source>
        <dbReference type="EMBL" id="BBD08750.1"/>
    </source>
</evidence>
<reference evidence="1 2" key="1">
    <citation type="journal article" date="2018" name="Sci. Adv.">
        <title>Multi-heme cytochromes provide a pathway for survival in energy-limited environments.</title>
        <authorList>
            <person name="Deng X."/>
            <person name="Dohmae N."/>
            <person name="Nealson K.H."/>
            <person name="Hashimoto K."/>
            <person name="Okamoto A."/>
        </authorList>
    </citation>
    <scope>NUCLEOTIDE SEQUENCE [LARGE SCALE GENOMIC DNA]</scope>
    <source>
        <strain evidence="1 2">IS5</strain>
    </source>
</reference>
<evidence type="ECO:0000313" key="2">
    <source>
        <dbReference type="Proteomes" id="UP000269883"/>
    </source>
</evidence>
<dbReference type="OrthoDB" id="7350658at2"/>
<keyword evidence="2" id="KW-1185">Reference proteome</keyword>
<sequence length="132" mass="13873">MYNHILKVHDQYLAKDMALPQNASQAGNGETLNFSGSLGGVEVLAEVTGDIALADTKTLTVGLEHSDSGQSWEPLGEVCKLTASGPLSIEAGTVLGRFIPPTDTKALTRAVITTDDAAASGFLSIYPHYLAR</sequence>
<accession>A0A2Z6AZX2</accession>
<name>A0A2Z6AZX2_9BACT</name>
<protein>
    <submittedName>
        <fullName evidence="1">Uncharacterized protein</fullName>
    </submittedName>
</protein>
<dbReference type="AlphaFoldDB" id="A0A2Z6AZX2"/>
<dbReference type="Proteomes" id="UP000269883">
    <property type="component" value="Chromosome"/>
</dbReference>